<protein>
    <recommendedName>
        <fullName evidence="7">NADH-quinone oxidoreductase subunit K</fullName>
        <ecNumber evidence="7">7.1.1.-</ecNumber>
    </recommendedName>
    <alternativeName>
        <fullName evidence="7">NADH dehydrogenase I subunit K</fullName>
    </alternativeName>
    <alternativeName>
        <fullName evidence="7">NDH-1 subunit K</fullName>
    </alternativeName>
</protein>
<evidence type="ECO:0000313" key="9">
    <source>
        <dbReference type="Proteomes" id="UP000184516"/>
    </source>
</evidence>
<evidence type="ECO:0000256" key="6">
    <source>
        <dbReference type="ARBA" id="ARBA00023136"/>
    </source>
</evidence>
<dbReference type="EMBL" id="FQWB01000002">
    <property type="protein sequence ID" value="SHG09055.1"/>
    <property type="molecule type" value="Genomic_DNA"/>
</dbReference>
<comment type="subunit">
    <text evidence="7">NDH-1 is composed of 14 different subunits. Subunits NuoA, H, J, K, L, M, N constitute the membrane sector of the complex.</text>
</comment>
<name>A0A1M5GZI7_9FLAO</name>
<dbReference type="STRING" id="468056.SAMN05443549_1028"/>
<comment type="catalytic activity">
    <reaction evidence="7">
        <text>a quinone + NADH + 5 H(+)(in) = a quinol + NAD(+) + 4 H(+)(out)</text>
        <dbReference type="Rhea" id="RHEA:57888"/>
        <dbReference type="ChEBI" id="CHEBI:15378"/>
        <dbReference type="ChEBI" id="CHEBI:24646"/>
        <dbReference type="ChEBI" id="CHEBI:57540"/>
        <dbReference type="ChEBI" id="CHEBI:57945"/>
        <dbReference type="ChEBI" id="CHEBI:132124"/>
    </reaction>
</comment>
<dbReference type="OrthoDB" id="9810120at2"/>
<dbReference type="RefSeq" id="WP_073368790.1">
    <property type="nucleotide sequence ID" value="NZ_FQWB01000002.1"/>
</dbReference>
<dbReference type="GO" id="GO:0050136">
    <property type="term" value="F:NADH dehydrogenase (quinone) (non-electrogenic) activity"/>
    <property type="evidence" value="ECO:0007669"/>
    <property type="project" value="UniProtKB-UniRule"/>
</dbReference>
<dbReference type="AlphaFoldDB" id="A0A1M5GZI7"/>
<evidence type="ECO:0000313" key="8">
    <source>
        <dbReference type="EMBL" id="SHG09055.1"/>
    </source>
</evidence>
<dbReference type="GO" id="GO:0048038">
    <property type="term" value="F:quinone binding"/>
    <property type="evidence" value="ECO:0007669"/>
    <property type="project" value="UniProtKB-KW"/>
</dbReference>
<dbReference type="HAMAP" id="MF_01456">
    <property type="entry name" value="NDH1_NuoK"/>
    <property type="match status" value="1"/>
</dbReference>
<reference evidence="9" key="1">
    <citation type="submission" date="2016-11" db="EMBL/GenBank/DDBJ databases">
        <authorList>
            <person name="Varghese N."/>
            <person name="Submissions S."/>
        </authorList>
    </citation>
    <scope>NUCLEOTIDE SEQUENCE [LARGE SCALE GENOMIC DNA]</scope>
    <source>
        <strain evidence="9">DSM 19978</strain>
    </source>
</reference>
<evidence type="ECO:0000256" key="7">
    <source>
        <dbReference type="HAMAP-Rule" id="MF_01456"/>
    </source>
</evidence>
<feature type="transmembrane region" description="Helical" evidence="7">
    <location>
        <begin position="31"/>
        <end position="52"/>
    </location>
</feature>
<keyword evidence="7" id="KW-0874">Quinone</keyword>
<evidence type="ECO:0000256" key="2">
    <source>
        <dbReference type="ARBA" id="ARBA00010519"/>
    </source>
</evidence>
<dbReference type="Pfam" id="PF00420">
    <property type="entry name" value="Oxidored_q2"/>
    <property type="match status" value="1"/>
</dbReference>
<feature type="transmembrane region" description="Helical" evidence="7">
    <location>
        <begin position="64"/>
        <end position="89"/>
    </location>
</feature>
<comment type="function">
    <text evidence="7">NDH-1 shuttles electrons from NADH, via FMN and iron-sulfur (Fe-S) centers, to quinones in the respiratory chain. The immediate electron acceptor for the enzyme in this species is believed to be a menaquinone. Couples the redox reaction to proton translocation (for every two electrons transferred, four hydrogen ions are translocated across the cytoplasmic membrane), and thus conserves the redox energy in a proton gradient.</text>
</comment>
<dbReference type="PANTHER" id="PTHR11434:SF16">
    <property type="entry name" value="NADH-UBIQUINONE OXIDOREDUCTASE CHAIN 4L"/>
    <property type="match status" value="1"/>
</dbReference>
<evidence type="ECO:0000256" key="1">
    <source>
        <dbReference type="ARBA" id="ARBA00004141"/>
    </source>
</evidence>
<sequence>MIAGISIYEIFTLTSILFFIGIYGFITRKNLISILISIELLLNASAVNFVVINKYLYPDVLQGVFFSIFIIAVAAAETALAVAIIINLYRQISSVEVKDTEIMKY</sequence>
<keyword evidence="7" id="KW-1003">Cell membrane</keyword>
<gene>
    <name evidence="7" type="primary">nuoK</name>
    <name evidence="8" type="ORF">SAMN05443549_1028</name>
</gene>
<evidence type="ECO:0000256" key="5">
    <source>
        <dbReference type="ARBA" id="ARBA00022989"/>
    </source>
</evidence>
<dbReference type="PANTHER" id="PTHR11434">
    <property type="entry name" value="NADH-UBIQUINONE OXIDOREDUCTASE SUBUNIT ND4L"/>
    <property type="match status" value="1"/>
</dbReference>
<dbReference type="InterPro" id="IPR039428">
    <property type="entry name" value="NUOK/Mnh_C1-like"/>
</dbReference>
<keyword evidence="9" id="KW-1185">Reference proteome</keyword>
<dbReference type="NCBIfam" id="NF004320">
    <property type="entry name" value="PRK05715.1-2"/>
    <property type="match status" value="1"/>
</dbReference>
<keyword evidence="7" id="KW-0520">NAD</keyword>
<dbReference type="GO" id="GO:0030964">
    <property type="term" value="C:NADH dehydrogenase complex"/>
    <property type="evidence" value="ECO:0007669"/>
    <property type="project" value="TreeGrafter"/>
</dbReference>
<organism evidence="8 9">
    <name type="scientific">Flavobacterium fluvii</name>
    <dbReference type="NCBI Taxonomy" id="468056"/>
    <lineage>
        <taxon>Bacteria</taxon>
        <taxon>Pseudomonadati</taxon>
        <taxon>Bacteroidota</taxon>
        <taxon>Flavobacteriia</taxon>
        <taxon>Flavobacteriales</taxon>
        <taxon>Flavobacteriaceae</taxon>
        <taxon>Flavobacterium</taxon>
    </lineage>
</organism>
<accession>A0A1M5GZI7</accession>
<comment type="similarity">
    <text evidence="2 7">Belongs to the complex I subunit 4L family.</text>
</comment>
<dbReference type="Proteomes" id="UP000184516">
    <property type="component" value="Unassembled WGS sequence"/>
</dbReference>
<dbReference type="Gene3D" id="1.10.287.3510">
    <property type="match status" value="1"/>
</dbReference>
<dbReference type="GO" id="GO:0005886">
    <property type="term" value="C:plasma membrane"/>
    <property type="evidence" value="ECO:0007669"/>
    <property type="project" value="UniProtKB-SubCell"/>
</dbReference>
<dbReference type="GO" id="GO:0042773">
    <property type="term" value="P:ATP synthesis coupled electron transport"/>
    <property type="evidence" value="ECO:0007669"/>
    <property type="project" value="InterPro"/>
</dbReference>
<feature type="transmembrane region" description="Helical" evidence="7">
    <location>
        <begin position="6"/>
        <end position="26"/>
    </location>
</feature>
<keyword evidence="7" id="KW-1278">Translocase</keyword>
<keyword evidence="6 7" id="KW-0472">Membrane</keyword>
<proteinExistence type="inferred from homology"/>
<keyword evidence="5 7" id="KW-1133">Transmembrane helix</keyword>
<evidence type="ECO:0000256" key="4">
    <source>
        <dbReference type="ARBA" id="ARBA00022692"/>
    </source>
</evidence>
<dbReference type="EC" id="7.1.1.-" evidence="7"/>
<keyword evidence="3 7" id="KW-0813">Transport</keyword>
<keyword evidence="4 7" id="KW-0812">Transmembrane</keyword>
<comment type="subcellular location">
    <subcellularLocation>
        <location evidence="7">Cell membrane</location>
        <topology evidence="7">Multi-pass membrane protein</topology>
    </subcellularLocation>
    <subcellularLocation>
        <location evidence="1">Membrane</location>
        <topology evidence="1">Multi-pass membrane protein</topology>
    </subcellularLocation>
</comment>
<evidence type="ECO:0000256" key="3">
    <source>
        <dbReference type="ARBA" id="ARBA00022448"/>
    </source>
</evidence>
<dbReference type="InterPro" id="IPR001133">
    <property type="entry name" value="NADH_UbQ_OxRdtase_chain4L/K"/>
</dbReference>